<protein>
    <recommendedName>
        <fullName evidence="2">histidine kinase</fullName>
        <ecNumber evidence="2">2.7.13.3</ecNumber>
    </recommendedName>
</protein>
<dbReference type="InterPro" id="IPR035965">
    <property type="entry name" value="PAS-like_dom_sf"/>
</dbReference>
<dbReference type="GO" id="GO:0000155">
    <property type="term" value="F:phosphorelay sensor kinase activity"/>
    <property type="evidence" value="ECO:0007669"/>
    <property type="project" value="InterPro"/>
</dbReference>
<dbReference type="CDD" id="cd00082">
    <property type="entry name" value="HisKA"/>
    <property type="match status" value="1"/>
</dbReference>
<evidence type="ECO:0000256" key="7">
    <source>
        <dbReference type="ARBA" id="ARBA00022840"/>
    </source>
</evidence>
<keyword evidence="8" id="KW-0902">Two-component regulatory system</keyword>
<dbReference type="Gene3D" id="1.10.287.130">
    <property type="match status" value="1"/>
</dbReference>
<feature type="domain" description="PAS" evidence="10">
    <location>
        <begin position="11"/>
        <end position="70"/>
    </location>
</feature>
<dbReference type="PROSITE" id="PS50112">
    <property type="entry name" value="PAS"/>
    <property type="match status" value="1"/>
</dbReference>
<evidence type="ECO:0000256" key="8">
    <source>
        <dbReference type="ARBA" id="ARBA00023012"/>
    </source>
</evidence>
<dbReference type="InterPro" id="IPR003594">
    <property type="entry name" value="HATPase_dom"/>
</dbReference>
<organism evidence="11 12">
    <name type="scientific">Candidatus Zymogenus saltonus</name>
    <dbReference type="NCBI Taxonomy" id="2844893"/>
    <lineage>
        <taxon>Bacteria</taxon>
        <taxon>Deltaproteobacteria</taxon>
        <taxon>Candidatus Zymogenia</taxon>
        <taxon>Candidatus Zymogeniales</taxon>
        <taxon>Candidatus Zymogenaceae</taxon>
        <taxon>Candidatus Zymogenus</taxon>
    </lineage>
</organism>
<dbReference type="CDD" id="cd00130">
    <property type="entry name" value="PAS"/>
    <property type="match status" value="1"/>
</dbReference>
<dbReference type="SUPFAM" id="SSF47384">
    <property type="entry name" value="Homodimeric domain of signal transducing histidine kinase"/>
    <property type="match status" value="1"/>
</dbReference>
<dbReference type="GO" id="GO:0005524">
    <property type="term" value="F:ATP binding"/>
    <property type="evidence" value="ECO:0007669"/>
    <property type="project" value="UniProtKB-KW"/>
</dbReference>
<evidence type="ECO:0000256" key="1">
    <source>
        <dbReference type="ARBA" id="ARBA00000085"/>
    </source>
</evidence>
<dbReference type="PROSITE" id="PS50109">
    <property type="entry name" value="HIS_KIN"/>
    <property type="match status" value="1"/>
</dbReference>
<dbReference type="InterPro" id="IPR003661">
    <property type="entry name" value="HisK_dim/P_dom"/>
</dbReference>
<keyword evidence="3" id="KW-0597">Phosphoprotein</keyword>
<dbReference type="SUPFAM" id="SSF55874">
    <property type="entry name" value="ATPase domain of HSP90 chaperone/DNA topoisomerase II/histidine kinase"/>
    <property type="match status" value="1"/>
</dbReference>
<evidence type="ECO:0000259" key="10">
    <source>
        <dbReference type="PROSITE" id="PS50112"/>
    </source>
</evidence>
<dbReference type="Pfam" id="PF00512">
    <property type="entry name" value="HisKA"/>
    <property type="match status" value="1"/>
</dbReference>
<dbReference type="InterPro" id="IPR004358">
    <property type="entry name" value="Sig_transdc_His_kin-like_C"/>
</dbReference>
<reference evidence="11" key="2">
    <citation type="submission" date="2021-01" db="EMBL/GenBank/DDBJ databases">
        <authorList>
            <person name="Hahn C.R."/>
            <person name="Youssef N.H."/>
            <person name="Elshahed M."/>
        </authorList>
    </citation>
    <scope>NUCLEOTIDE SEQUENCE</scope>
    <source>
        <strain evidence="11">Zod_Metabat.24</strain>
    </source>
</reference>
<dbReference type="InterPro" id="IPR036890">
    <property type="entry name" value="HATPase_C_sf"/>
</dbReference>
<dbReference type="EC" id="2.7.13.3" evidence="2"/>
<gene>
    <name evidence="11" type="ORF">JW984_00785</name>
</gene>
<dbReference type="InterPro" id="IPR036097">
    <property type="entry name" value="HisK_dim/P_sf"/>
</dbReference>
<dbReference type="Gene3D" id="3.30.450.20">
    <property type="entry name" value="PAS domain"/>
    <property type="match status" value="1"/>
</dbReference>
<name>A0A9D8PKQ4_9DELT</name>
<keyword evidence="5" id="KW-0547">Nucleotide-binding</keyword>
<accession>A0A9D8PKQ4</accession>
<dbReference type="Pfam" id="PF13426">
    <property type="entry name" value="PAS_9"/>
    <property type="match status" value="1"/>
</dbReference>
<feature type="domain" description="Histidine kinase" evidence="9">
    <location>
        <begin position="147"/>
        <end position="360"/>
    </location>
</feature>
<dbReference type="SMART" id="SM00387">
    <property type="entry name" value="HATPase_c"/>
    <property type="match status" value="1"/>
</dbReference>
<comment type="catalytic activity">
    <reaction evidence="1">
        <text>ATP + protein L-histidine = ADP + protein N-phospho-L-histidine.</text>
        <dbReference type="EC" id="2.7.13.3"/>
    </reaction>
</comment>
<evidence type="ECO:0000313" key="12">
    <source>
        <dbReference type="Proteomes" id="UP000809273"/>
    </source>
</evidence>
<dbReference type="Pfam" id="PF02518">
    <property type="entry name" value="HATPase_c"/>
    <property type="match status" value="1"/>
</dbReference>
<dbReference type="Proteomes" id="UP000809273">
    <property type="component" value="Unassembled WGS sequence"/>
</dbReference>
<dbReference type="EMBL" id="JAFGIX010000003">
    <property type="protein sequence ID" value="MBN1571714.1"/>
    <property type="molecule type" value="Genomic_DNA"/>
</dbReference>
<dbReference type="PANTHER" id="PTHR43065:SF10">
    <property type="entry name" value="PEROXIDE STRESS-ACTIVATED HISTIDINE KINASE MAK3"/>
    <property type="match status" value="1"/>
</dbReference>
<dbReference type="NCBIfam" id="TIGR00229">
    <property type="entry name" value="sensory_box"/>
    <property type="match status" value="1"/>
</dbReference>
<keyword evidence="4" id="KW-0808">Transferase</keyword>
<dbReference type="AlphaFoldDB" id="A0A9D8PKQ4"/>
<proteinExistence type="predicted"/>
<keyword evidence="6" id="KW-0418">Kinase</keyword>
<evidence type="ECO:0000256" key="5">
    <source>
        <dbReference type="ARBA" id="ARBA00022741"/>
    </source>
</evidence>
<dbReference type="SUPFAM" id="SSF55785">
    <property type="entry name" value="PYP-like sensor domain (PAS domain)"/>
    <property type="match status" value="1"/>
</dbReference>
<dbReference type="PANTHER" id="PTHR43065">
    <property type="entry name" value="SENSOR HISTIDINE KINASE"/>
    <property type="match status" value="1"/>
</dbReference>
<sequence length="360" mass="40894">MKKVTEELETLREFTESMVEVVQDGLISIDKKGKITYFNKSAEDILGYRKEKVIGMDLKEIFSPDDYNYIVSSKFRAGEVSVGKETNAKKENGEEISIGFSTAALSDDAGGLGGHIITFKDLTEIHRMQEEILRMDRLSSLGEISSGIAHEIRNPLAAIKTTAQAMEEEIDESDPKREFLSRIVKEIDRLDLMLRTFFSFARPKRPELTNCDIREVIREVLLLLNKDINNNKIKVVEKYDDNPFSVYADFSQLQQVFLNLFLNAIIFMEESKERKIVISVKNKKEKKEEFLEIILEDTGIGIDEEHINKIFDPFFTTRARGVGLGLSITYRIVTKHGGNIVVHSKKGEGAKFVITLPAMA</sequence>
<evidence type="ECO:0000256" key="2">
    <source>
        <dbReference type="ARBA" id="ARBA00012438"/>
    </source>
</evidence>
<evidence type="ECO:0000259" key="9">
    <source>
        <dbReference type="PROSITE" id="PS50109"/>
    </source>
</evidence>
<dbReference type="InterPro" id="IPR000014">
    <property type="entry name" value="PAS"/>
</dbReference>
<evidence type="ECO:0000256" key="3">
    <source>
        <dbReference type="ARBA" id="ARBA00022553"/>
    </source>
</evidence>
<comment type="caution">
    <text evidence="11">The sequence shown here is derived from an EMBL/GenBank/DDBJ whole genome shotgun (WGS) entry which is preliminary data.</text>
</comment>
<dbReference type="PRINTS" id="PR00344">
    <property type="entry name" value="BCTRLSENSOR"/>
</dbReference>
<keyword evidence="7" id="KW-0067">ATP-binding</keyword>
<dbReference type="SMART" id="SM00388">
    <property type="entry name" value="HisKA"/>
    <property type="match status" value="1"/>
</dbReference>
<evidence type="ECO:0000256" key="4">
    <source>
        <dbReference type="ARBA" id="ARBA00022679"/>
    </source>
</evidence>
<evidence type="ECO:0000256" key="6">
    <source>
        <dbReference type="ARBA" id="ARBA00022777"/>
    </source>
</evidence>
<dbReference type="SMART" id="SM00091">
    <property type="entry name" value="PAS"/>
    <property type="match status" value="1"/>
</dbReference>
<dbReference type="InterPro" id="IPR005467">
    <property type="entry name" value="His_kinase_dom"/>
</dbReference>
<dbReference type="Gene3D" id="3.30.565.10">
    <property type="entry name" value="Histidine kinase-like ATPase, C-terminal domain"/>
    <property type="match status" value="1"/>
</dbReference>
<evidence type="ECO:0000313" key="11">
    <source>
        <dbReference type="EMBL" id="MBN1571714.1"/>
    </source>
</evidence>
<reference evidence="11" key="1">
    <citation type="journal article" date="2021" name="Environ. Microbiol.">
        <title>Genomic characterization of three novel Desulfobacterota classes expand the metabolic and phylogenetic diversity of the phylum.</title>
        <authorList>
            <person name="Murphy C.L."/>
            <person name="Biggerstaff J."/>
            <person name="Eichhorn A."/>
            <person name="Ewing E."/>
            <person name="Shahan R."/>
            <person name="Soriano D."/>
            <person name="Stewart S."/>
            <person name="VanMol K."/>
            <person name="Walker R."/>
            <person name="Walters P."/>
            <person name="Elshahed M.S."/>
            <person name="Youssef N.H."/>
        </authorList>
    </citation>
    <scope>NUCLEOTIDE SEQUENCE</scope>
    <source>
        <strain evidence="11">Zod_Metabat.24</strain>
    </source>
</reference>